<dbReference type="AlphaFoldDB" id="A0A1H4NYA5"/>
<evidence type="ECO:0000256" key="4">
    <source>
        <dbReference type="ARBA" id="ARBA00023125"/>
    </source>
</evidence>
<evidence type="ECO:0000256" key="2">
    <source>
        <dbReference type="ARBA" id="ARBA00022490"/>
    </source>
</evidence>
<dbReference type="PRINTS" id="PR00598">
    <property type="entry name" value="HTHMARR"/>
</dbReference>
<feature type="domain" description="HTH marR-type" evidence="6">
    <location>
        <begin position="12"/>
        <end position="142"/>
    </location>
</feature>
<dbReference type="GO" id="GO:0003700">
    <property type="term" value="F:DNA-binding transcription factor activity"/>
    <property type="evidence" value="ECO:0007669"/>
    <property type="project" value="InterPro"/>
</dbReference>
<evidence type="ECO:0000256" key="5">
    <source>
        <dbReference type="ARBA" id="ARBA00023163"/>
    </source>
</evidence>
<dbReference type="PANTHER" id="PTHR33164">
    <property type="entry name" value="TRANSCRIPTIONAL REGULATOR, MARR FAMILY"/>
    <property type="match status" value="1"/>
</dbReference>
<keyword evidence="3" id="KW-0805">Transcription regulation</keyword>
<dbReference type="RefSeq" id="WP_091184374.1">
    <property type="nucleotide sequence ID" value="NZ_FNRY01000001.1"/>
</dbReference>
<dbReference type="EMBL" id="FNRY01000001">
    <property type="protein sequence ID" value="SEC00171.1"/>
    <property type="molecule type" value="Genomic_DNA"/>
</dbReference>
<dbReference type="STRING" id="640635.SAMN04489806_2341"/>
<sequence length="150" mass="16431">MTETTDDLLALESQLCFALAVASRGVIEAYRTELEPLHLTHPQYLVMLALWEHESCSLSQLATLLRLEPATLSPMVKRLEKLGYVSKRRGAADERTLVVALTPEGRALRADATAVPLAMMAKLQLTDDDVTKLREVTSRLIAATSAARAS</sequence>
<proteinExistence type="predicted"/>
<evidence type="ECO:0000259" key="6">
    <source>
        <dbReference type="PROSITE" id="PS50995"/>
    </source>
</evidence>
<dbReference type="PANTHER" id="PTHR33164:SF5">
    <property type="entry name" value="ORGANIC HYDROPEROXIDE RESISTANCE TRANSCRIPTIONAL REGULATOR"/>
    <property type="match status" value="1"/>
</dbReference>
<dbReference type="SUPFAM" id="SSF46785">
    <property type="entry name" value="Winged helix' DNA-binding domain"/>
    <property type="match status" value="1"/>
</dbReference>
<dbReference type="Pfam" id="PF22381">
    <property type="entry name" value="Staph_reg_Sar_Rot"/>
    <property type="match status" value="1"/>
</dbReference>
<organism evidence="7 8">
    <name type="scientific">Paramicrobacterium humi</name>
    <dbReference type="NCBI Taxonomy" id="640635"/>
    <lineage>
        <taxon>Bacteria</taxon>
        <taxon>Bacillati</taxon>
        <taxon>Actinomycetota</taxon>
        <taxon>Actinomycetes</taxon>
        <taxon>Micrococcales</taxon>
        <taxon>Microbacteriaceae</taxon>
        <taxon>Paramicrobacterium</taxon>
    </lineage>
</organism>
<dbReference type="InterPro" id="IPR055166">
    <property type="entry name" value="Transc_reg_Sar_Rot_HTH"/>
</dbReference>
<dbReference type="InterPro" id="IPR039422">
    <property type="entry name" value="MarR/SlyA-like"/>
</dbReference>
<name>A0A1H4NYA5_9MICO</name>
<dbReference type="Gene3D" id="1.10.10.10">
    <property type="entry name" value="Winged helix-like DNA-binding domain superfamily/Winged helix DNA-binding domain"/>
    <property type="match status" value="1"/>
</dbReference>
<gene>
    <name evidence="7" type="ORF">SAMN04489806_2341</name>
</gene>
<keyword evidence="2" id="KW-0963">Cytoplasm</keyword>
<protein>
    <submittedName>
        <fullName evidence="7">DNA-binding transcriptional regulator, MarR family</fullName>
    </submittedName>
</protein>
<accession>A0A1H4NYA5</accession>
<comment type="subcellular location">
    <subcellularLocation>
        <location evidence="1">Cytoplasm</location>
    </subcellularLocation>
</comment>
<evidence type="ECO:0000256" key="3">
    <source>
        <dbReference type="ARBA" id="ARBA00023015"/>
    </source>
</evidence>
<dbReference type="GO" id="GO:0003677">
    <property type="term" value="F:DNA binding"/>
    <property type="evidence" value="ECO:0007669"/>
    <property type="project" value="UniProtKB-KW"/>
</dbReference>
<dbReference type="InterPro" id="IPR000835">
    <property type="entry name" value="HTH_MarR-typ"/>
</dbReference>
<keyword evidence="5" id="KW-0804">Transcription</keyword>
<dbReference type="OrthoDB" id="9806864at2"/>
<evidence type="ECO:0000313" key="8">
    <source>
        <dbReference type="Proteomes" id="UP000199183"/>
    </source>
</evidence>
<dbReference type="GO" id="GO:0005737">
    <property type="term" value="C:cytoplasm"/>
    <property type="evidence" value="ECO:0007669"/>
    <property type="project" value="UniProtKB-SubCell"/>
</dbReference>
<keyword evidence="4 7" id="KW-0238">DNA-binding</keyword>
<dbReference type="PROSITE" id="PS50995">
    <property type="entry name" value="HTH_MARR_2"/>
    <property type="match status" value="1"/>
</dbReference>
<keyword evidence="8" id="KW-1185">Reference proteome</keyword>
<reference evidence="7 8" key="1">
    <citation type="submission" date="2016-10" db="EMBL/GenBank/DDBJ databases">
        <authorList>
            <person name="de Groot N.N."/>
        </authorList>
    </citation>
    <scope>NUCLEOTIDE SEQUENCE [LARGE SCALE GENOMIC DNA]</scope>
    <source>
        <strain evidence="7 8">DSM 21799</strain>
    </source>
</reference>
<dbReference type="Proteomes" id="UP000199183">
    <property type="component" value="Unassembled WGS sequence"/>
</dbReference>
<dbReference type="GO" id="GO:0006950">
    <property type="term" value="P:response to stress"/>
    <property type="evidence" value="ECO:0007669"/>
    <property type="project" value="TreeGrafter"/>
</dbReference>
<dbReference type="InterPro" id="IPR036388">
    <property type="entry name" value="WH-like_DNA-bd_sf"/>
</dbReference>
<evidence type="ECO:0000313" key="7">
    <source>
        <dbReference type="EMBL" id="SEC00171.1"/>
    </source>
</evidence>
<dbReference type="SMART" id="SM00347">
    <property type="entry name" value="HTH_MARR"/>
    <property type="match status" value="1"/>
</dbReference>
<dbReference type="InterPro" id="IPR036390">
    <property type="entry name" value="WH_DNA-bd_sf"/>
</dbReference>
<evidence type="ECO:0000256" key="1">
    <source>
        <dbReference type="ARBA" id="ARBA00004496"/>
    </source>
</evidence>